<dbReference type="NCBIfam" id="NF004206">
    <property type="entry name" value="PRK05656.1"/>
    <property type="match status" value="1"/>
</dbReference>
<name>A0ABD7VE56_PSEFL</name>
<evidence type="ECO:0000256" key="6">
    <source>
        <dbReference type="RuleBase" id="RU003557"/>
    </source>
</evidence>
<dbReference type="GO" id="GO:0044281">
    <property type="term" value="P:small molecule metabolic process"/>
    <property type="evidence" value="ECO:0007669"/>
    <property type="project" value="UniProtKB-ARBA"/>
</dbReference>
<dbReference type="SUPFAM" id="SSF53901">
    <property type="entry name" value="Thiolase-like"/>
    <property type="match status" value="2"/>
</dbReference>
<dbReference type="InterPro" id="IPR002155">
    <property type="entry name" value="Thiolase"/>
</dbReference>
<evidence type="ECO:0000256" key="1">
    <source>
        <dbReference type="ARBA" id="ARBA00010982"/>
    </source>
</evidence>
<dbReference type="PROSITE" id="PS00737">
    <property type="entry name" value="THIOLASE_2"/>
    <property type="match status" value="1"/>
</dbReference>
<dbReference type="PIRSF" id="PIRSF000429">
    <property type="entry name" value="Ac-CoA_Ac_transf"/>
    <property type="match status" value="1"/>
</dbReference>
<evidence type="ECO:0000256" key="2">
    <source>
        <dbReference type="ARBA" id="ARBA00022679"/>
    </source>
</evidence>
<feature type="active site" description="Proton acceptor" evidence="5">
    <location>
        <position position="349"/>
    </location>
</feature>
<proteinExistence type="inferred from homology"/>
<dbReference type="Pfam" id="PF00108">
    <property type="entry name" value="Thiolase_N"/>
    <property type="match status" value="1"/>
</dbReference>
<dbReference type="InterPro" id="IPR020613">
    <property type="entry name" value="Thiolase_CS"/>
</dbReference>
<evidence type="ECO:0000256" key="5">
    <source>
        <dbReference type="PIRSR" id="PIRSR000429-1"/>
    </source>
</evidence>
<evidence type="ECO:0000313" key="10">
    <source>
        <dbReference type="Proteomes" id="UP000325779"/>
    </source>
</evidence>
<evidence type="ECO:0000259" key="8">
    <source>
        <dbReference type="Pfam" id="PF02803"/>
    </source>
</evidence>
<dbReference type="PANTHER" id="PTHR18919">
    <property type="entry name" value="ACETYL-COA C-ACYLTRANSFERASE"/>
    <property type="match status" value="1"/>
</dbReference>
<dbReference type="CDD" id="cd00751">
    <property type="entry name" value="thiolase"/>
    <property type="match status" value="1"/>
</dbReference>
<dbReference type="InterPro" id="IPR020610">
    <property type="entry name" value="Thiolase_AS"/>
</dbReference>
<dbReference type="Proteomes" id="UP000325779">
    <property type="component" value="Unassembled WGS sequence"/>
</dbReference>
<feature type="domain" description="Thiolase N-terminal" evidence="7">
    <location>
        <begin position="4"/>
        <end position="262"/>
    </location>
</feature>
<accession>A0ABD7VE56</accession>
<reference evidence="9 10" key="1">
    <citation type="submission" date="2019-09" db="EMBL/GenBank/DDBJ databases">
        <authorList>
            <person name="Chandra G."/>
            <person name="Truman W A."/>
        </authorList>
    </citation>
    <scope>NUCLEOTIDE SEQUENCE [LARGE SCALE GENOMIC DNA]</scope>
    <source>
        <strain evidence="9">PS732</strain>
    </source>
</reference>
<dbReference type="InterPro" id="IPR020615">
    <property type="entry name" value="Thiolase_acyl_enz_int_AS"/>
</dbReference>
<dbReference type="PROSITE" id="PS00098">
    <property type="entry name" value="THIOLASE_1"/>
    <property type="match status" value="1"/>
</dbReference>
<dbReference type="NCBIfam" id="TIGR01930">
    <property type="entry name" value="AcCoA-C-Actrans"/>
    <property type="match status" value="1"/>
</dbReference>
<evidence type="ECO:0000256" key="4">
    <source>
        <dbReference type="ARBA" id="ARBA00048527"/>
    </source>
</evidence>
<keyword evidence="3 6" id="KW-0012">Acyltransferase</keyword>
<protein>
    <submittedName>
        <fullName evidence="9">Acetyl-CoA acetyltransferase</fullName>
        <ecNumber evidence="9">2.3.1.9</ecNumber>
    </submittedName>
</protein>
<dbReference type="EC" id="2.3.1.9" evidence="9"/>
<dbReference type="AlphaFoldDB" id="A0ABD7VE56"/>
<feature type="active site" description="Acyl-thioester intermediate" evidence="5">
    <location>
        <position position="88"/>
    </location>
</feature>
<feature type="active site" description="Proton acceptor" evidence="5">
    <location>
        <position position="379"/>
    </location>
</feature>
<comment type="catalytic activity">
    <reaction evidence="4">
        <text>succinyl-CoA + acetyl-CoA = 3-oxoadipyl-CoA + CoA</text>
        <dbReference type="Rhea" id="RHEA:19481"/>
        <dbReference type="ChEBI" id="CHEBI:57287"/>
        <dbReference type="ChEBI" id="CHEBI:57288"/>
        <dbReference type="ChEBI" id="CHEBI:57292"/>
        <dbReference type="ChEBI" id="CHEBI:57348"/>
        <dbReference type="EC" id="2.3.1.174"/>
    </reaction>
</comment>
<dbReference type="InterPro" id="IPR016039">
    <property type="entry name" value="Thiolase-like"/>
</dbReference>
<feature type="domain" description="Thiolase C-terminal" evidence="8">
    <location>
        <begin position="271"/>
        <end position="392"/>
    </location>
</feature>
<dbReference type="PROSITE" id="PS00099">
    <property type="entry name" value="THIOLASE_3"/>
    <property type="match status" value="1"/>
</dbReference>
<dbReference type="Pfam" id="PF02803">
    <property type="entry name" value="Thiolase_C"/>
    <property type="match status" value="1"/>
</dbReference>
<evidence type="ECO:0000313" key="9">
    <source>
        <dbReference type="EMBL" id="VVO84575.1"/>
    </source>
</evidence>
<sequence>MQDVVIVAATRTAIGSFQGALASVSAVDLGAAVIRQLLEQTGLDGAQVDEVIMGQVLTAGAGQNPARQAAIKAGLPHAVPAMTLNKVCGSGLKALHLGAQAIRCGDADVIIAGGQENMSLSNYVMPGARTGLRMGHAQIVDTMISDGLWDAFNDYHMGITAENLVDKYEISREQQDAFAAASQQKAAAAIEAGRFVDEITPILIPQRKGDPVAFKVDEQPRGETTAESLAKLRPAFKKDGSVTAGNASSLNDGAAAVILMSAEKAKALGLPVLATIAAYANAGVDPAIMGIGPVSATRRCLDKAGWSIEQLDLIEANEAFAAQSLAVAKDLQWDLDKVNVNGGAIALGHPIGASGCRVLVTLLHEMIKRDAKKGLATLCIGGGQGVALALERA</sequence>
<comment type="similarity">
    <text evidence="1 6">Belongs to the thiolase-like superfamily. Thiolase family.</text>
</comment>
<gene>
    <name evidence="9" type="primary">thlA_2</name>
    <name evidence="9" type="ORF">PS732_02022</name>
</gene>
<dbReference type="RefSeq" id="WP_150596704.1">
    <property type="nucleotide sequence ID" value="NZ_CABVIJ010000007.1"/>
</dbReference>
<dbReference type="FunFam" id="3.40.47.10:FF:000010">
    <property type="entry name" value="Acetyl-CoA acetyltransferase (Thiolase)"/>
    <property type="match status" value="1"/>
</dbReference>
<dbReference type="Gene3D" id="3.40.47.10">
    <property type="match status" value="2"/>
</dbReference>
<dbReference type="InterPro" id="IPR020617">
    <property type="entry name" value="Thiolase_C"/>
</dbReference>
<organism evidence="9 10">
    <name type="scientific">Pseudomonas fluorescens</name>
    <dbReference type="NCBI Taxonomy" id="294"/>
    <lineage>
        <taxon>Bacteria</taxon>
        <taxon>Pseudomonadati</taxon>
        <taxon>Pseudomonadota</taxon>
        <taxon>Gammaproteobacteria</taxon>
        <taxon>Pseudomonadales</taxon>
        <taxon>Pseudomonadaceae</taxon>
        <taxon>Pseudomonas</taxon>
    </lineage>
</organism>
<comment type="caution">
    <text evidence="9">The sequence shown here is derived from an EMBL/GenBank/DDBJ whole genome shotgun (WGS) entry which is preliminary data.</text>
</comment>
<evidence type="ECO:0000259" key="7">
    <source>
        <dbReference type="Pfam" id="PF00108"/>
    </source>
</evidence>
<dbReference type="PANTHER" id="PTHR18919:SF107">
    <property type="entry name" value="ACETYL-COA ACETYLTRANSFERASE, CYTOSOLIC"/>
    <property type="match status" value="1"/>
</dbReference>
<evidence type="ECO:0000256" key="3">
    <source>
        <dbReference type="ARBA" id="ARBA00023315"/>
    </source>
</evidence>
<keyword evidence="2 6" id="KW-0808">Transferase</keyword>
<dbReference type="GO" id="GO:0033812">
    <property type="term" value="F:3-oxoadipyl-CoA thiolase activity"/>
    <property type="evidence" value="ECO:0007669"/>
    <property type="project" value="UniProtKB-EC"/>
</dbReference>
<dbReference type="EMBL" id="CABVIJ010000007">
    <property type="protein sequence ID" value="VVO84575.1"/>
    <property type="molecule type" value="Genomic_DNA"/>
</dbReference>
<dbReference type="InterPro" id="IPR020616">
    <property type="entry name" value="Thiolase_N"/>
</dbReference>
<dbReference type="GO" id="GO:0003985">
    <property type="term" value="F:acetyl-CoA C-acetyltransferase activity"/>
    <property type="evidence" value="ECO:0007669"/>
    <property type="project" value="UniProtKB-EC"/>
</dbReference>